<reference evidence="3 4" key="1">
    <citation type="submission" date="2018-06" db="EMBL/GenBank/DDBJ databases">
        <title>Genomic Encyclopedia of Archaeal and Bacterial Type Strains, Phase II (KMG-II): from individual species to whole genera.</title>
        <authorList>
            <person name="Goeker M."/>
        </authorList>
    </citation>
    <scope>NUCLEOTIDE SEQUENCE [LARGE SCALE GENOMIC DNA]</scope>
    <source>
        <strain evidence="3 4">DSM 25663</strain>
    </source>
</reference>
<dbReference type="EMBL" id="QLSZ01000001">
    <property type="protein sequence ID" value="RAR75398.1"/>
    <property type="molecule type" value="Genomic_DNA"/>
</dbReference>
<evidence type="ECO:0000313" key="3">
    <source>
        <dbReference type="EMBL" id="RAR75398.1"/>
    </source>
</evidence>
<keyword evidence="1" id="KW-1133">Transmembrane helix</keyword>
<dbReference type="Pfam" id="PF02470">
    <property type="entry name" value="MlaD"/>
    <property type="match status" value="1"/>
</dbReference>
<protein>
    <submittedName>
        <fullName evidence="3">Phospholipid/cholesterol/gamma-HCH transport system substrate-binding protein</fullName>
    </submittedName>
</protein>
<keyword evidence="4" id="KW-1185">Reference proteome</keyword>
<name>A0A328YMQ3_9FLAO</name>
<keyword evidence="1" id="KW-0812">Transmembrane</keyword>
<comment type="caution">
    <text evidence="3">The sequence shown here is derived from an EMBL/GenBank/DDBJ whole genome shotgun (WGS) entry which is preliminary data.</text>
</comment>
<dbReference type="PANTHER" id="PTHR33371:SF4">
    <property type="entry name" value="INTERMEMBRANE PHOSPHOLIPID TRANSPORT SYSTEM BINDING PROTEIN MLAD"/>
    <property type="match status" value="1"/>
</dbReference>
<sequence length="322" mass="35325">MQKKEVLKVSKEVKTAILVIASILLFIWGYSYLKGRDLLVKYKTLFVEYENVEGLAKSAPVTINGLVVGKVSNITLDNTTAKIKVEIQINSDFPIRKNSVAEIYAPSPIGGKEIAIIPSKSGPEIEDGGFFVSSSKLGLTDELAKQMEPLKDKITKLLDNANVMFENINQVLDAKSKDNLRKSLADLSTTVAQFKSVASDVNSIVAQNKPKLNATFSNFEKTSTNLSKISDSISKVNFAATVQSLQKTLSHVNGMMATIESGKGTMGKIMNDEALYLNLNKTSKELELLLQDLRLNPTRYINVSLFGKKNKPYAAPAKDTIK</sequence>
<feature type="transmembrane region" description="Helical" evidence="1">
    <location>
        <begin position="15"/>
        <end position="33"/>
    </location>
</feature>
<dbReference type="InterPro" id="IPR000727">
    <property type="entry name" value="T_SNARE_dom"/>
</dbReference>
<dbReference type="PANTHER" id="PTHR33371">
    <property type="entry name" value="INTERMEMBRANE PHOSPHOLIPID TRANSPORT SYSTEM BINDING PROTEIN MLAD-RELATED"/>
    <property type="match status" value="1"/>
</dbReference>
<dbReference type="InterPro" id="IPR003399">
    <property type="entry name" value="Mce/MlaD"/>
</dbReference>
<evidence type="ECO:0000259" key="2">
    <source>
        <dbReference type="PROSITE" id="PS50192"/>
    </source>
</evidence>
<organism evidence="3 4">
    <name type="scientific">Flavobacterium aciduliphilum</name>
    <dbReference type="NCBI Taxonomy" id="1101402"/>
    <lineage>
        <taxon>Bacteria</taxon>
        <taxon>Pseudomonadati</taxon>
        <taxon>Bacteroidota</taxon>
        <taxon>Flavobacteriia</taxon>
        <taxon>Flavobacteriales</taxon>
        <taxon>Flavobacteriaceae</taxon>
        <taxon>Flavobacterium</taxon>
    </lineage>
</organism>
<dbReference type="AlphaFoldDB" id="A0A328YMQ3"/>
<keyword evidence="1" id="KW-0472">Membrane</keyword>
<evidence type="ECO:0000256" key="1">
    <source>
        <dbReference type="SAM" id="Phobius"/>
    </source>
</evidence>
<gene>
    <name evidence="3" type="ORF">CLV55_10193</name>
</gene>
<proteinExistence type="predicted"/>
<accession>A0A328YMQ3</accession>
<dbReference type="Proteomes" id="UP000248840">
    <property type="component" value="Unassembled WGS sequence"/>
</dbReference>
<dbReference type="PROSITE" id="PS50192">
    <property type="entry name" value="T_SNARE"/>
    <property type="match status" value="1"/>
</dbReference>
<dbReference type="InterPro" id="IPR052336">
    <property type="entry name" value="MlaD_Phospholipid_Transporter"/>
</dbReference>
<feature type="domain" description="T-SNARE coiled-coil homology" evidence="2">
    <location>
        <begin position="182"/>
        <end position="236"/>
    </location>
</feature>
<evidence type="ECO:0000313" key="4">
    <source>
        <dbReference type="Proteomes" id="UP000248840"/>
    </source>
</evidence>